<keyword evidence="2" id="KW-1185">Reference proteome</keyword>
<organism evidence="1 2">
    <name type="scientific">Corynebacterium pseudopelargi</name>
    <dbReference type="NCBI Taxonomy" id="2080757"/>
    <lineage>
        <taxon>Bacteria</taxon>
        <taxon>Bacillati</taxon>
        <taxon>Actinomycetota</taxon>
        <taxon>Actinomycetes</taxon>
        <taxon>Mycobacteriales</taxon>
        <taxon>Corynebacteriaceae</taxon>
        <taxon>Corynebacterium</taxon>
    </lineage>
</organism>
<name>A0A3G6IUI2_9CORY</name>
<evidence type="ECO:0000313" key="2">
    <source>
        <dbReference type="Proteomes" id="UP000271426"/>
    </source>
</evidence>
<dbReference type="EMBL" id="CP033898">
    <property type="protein sequence ID" value="AZA09293.1"/>
    <property type="molecule type" value="Genomic_DNA"/>
</dbReference>
<protein>
    <submittedName>
        <fullName evidence="1">Uncharacterized protein</fullName>
    </submittedName>
</protein>
<evidence type="ECO:0000313" key="1">
    <source>
        <dbReference type="EMBL" id="AZA09293.1"/>
    </source>
</evidence>
<dbReference type="AlphaFoldDB" id="A0A3G6IUI2"/>
<reference evidence="1 2" key="1">
    <citation type="submission" date="2018-11" db="EMBL/GenBank/DDBJ databases">
        <authorList>
            <person name="Kleinhagauer T."/>
            <person name="Glaeser S.P."/>
            <person name="Spergser J."/>
            <person name="Ruckert C."/>
            <person name="Kaempfer P."/>
            <person name="Busse H.-J."/>
        </authorList>
    </citation>
    <scope>NUCLEOTIDE SEQUENCE [LARGE SCALE GENOMIC DNA]</scope>
    <source>
        <strain evidence="1 2">812CH</strain>
    </source>
</reference>
<gene>
    <name evidence="1" type="ORF">CPPEL_05870</name>
</gene>
<accession>A0A3G6IUI2</accession>
<dbReference type="Proteomes" id="UP000271426">
    <property type="component" value="Chromosome"/>
</dbReference>
<proteinExistence type="predicted"/>
<sequence>MRVAGVENIAAMHAAKGPMSSEVAGKANACR</sequence>
<dbReference type="KEGG" id="cpso:CPPEL_05870"/>